<organism evidence="6 7">
    <name type="scientific">Schizosaccharomyces osmophilus</name>
    <dbReference type="NCBI Taxonomy" id="2545709"/>
    <lineage>
        <taxon>Eukaryota</taxon>
        <taxon>Fungi</taxon>
        <taxon>Dikarya</taxon>
        <taxon>Ascomycota</taxon>
        <taxon>Taphrinomycotina</taxon>
        <taxon>Schizosaccharomycetes</taxon>
        <taxon>Schizosaccharomycetales</taxon>
        <taxon>Schizosaccharomycetaceae</taxon>
        <taxon>Schizosaccharomyces</taxon>
    </lineage>
</organism>
<dbReference type="PANTHER" id="PTHR28082:SF2">
    <property type="entry name" value="CHY-TYPE DOMAIN-CONTAINING PROTEIN"/>
    <property type="match status" value="1"/>
</dbReference>
<dbReference type="Proteomes" id="UP001212411">
    <property type="component" value="Chromosome 1"/>
</dbReference>
<dbReference type="EMBL" id="CP115611">
    <property type="protein sequence ID" value="WBW72352.1"/>
    <property type="molecule type" value="Genomic_DNA"/>
</dbReference>
<dbReference type="GO" id="GO:0005758">
    <property type="term" value="C:mitochondrial intermembrane space"/>
    <property type="evidence" value="ECO:0007669"/>
    <property type="project" value="TreeGrafter"/>
</dbReference>
<dbReference type="RefSeq" id="XP_056036595.1">
    <property type="nucleotide sequence ID" value="XM_056179285.1"/>
</dbReference>
<dbReference type="GO" id="GO:0008270">
    <property type="term" value="F:zinc ion binding"/>
    <property type="evidence" value="ECO:0007669"/>
    <property type="project" value="UniProtKB-KW"/>
</dbReference>
<dbReference type="GeneID" id="80873974"/>
<keyword evidence="7" id="KW-1185">Reference proteome</keyword>
<evidence type="ECO:0000256" key="4">
    <source>
        <dbReference type="PROSITE-ProRule" id="PRU00601"/>
    </source>
</evidence>
<reference evidence="6 7" key="1">
    <citation type="journal article" date="2023" name="G3 (Bethesda)">
        <title>A high-quality reference genome for the fission yeast Schizosaccharomyces osmophilus.</title>
        <authorList>
            <person name="Jia G.S."/>
            <person name="Zhang W.C."/>
            <person name="Liang Y."/>
            <person name="Liu X.H."/>
            <person name="Rhind N."/>
            <person name="Pidoux A."/>
            <person name="Brysch-Herzberg M."/>
            <person name="Du L.L."/>
        </authorList>
    </citation>
    <scope>NUCLEOTIDE SEQUENCE [LARGE SCALE GENOMIC DNA]</scope>
    <source>
        <strain evidence="6 7">CBS 15793</strain>
    </source>
</reference>
<dbReference type="PROSITE" id="PS51266">
    <property type="entry name" value="ZF_CHY"/>
    <property type="match status" value="1"/>
</dbReference>
<sequence>MCKHVLNAQVSVRTVCCRRWVDCIECHDEVADHPLLRTPEMTLICKKCRKAFRVQFGEEMDDSDEFCPNCDNHYVVSALTEQPKPTNPFPEDMDTRMIPNDRELEELLDDTTHLG</sequence>
<dbReference type="InterPro" id="IPR052604">
    <property type="entry name" value="Mito_Tim_assembly_helper"/>
</dbReference>
<proteinExistence type="predicted"/>
<keyword evidence="3" id="KW-0862">Zinc</keyword>
<keyword evidence="2 4" id="KW-0863">Zinc-finger</keyword>
<dbReference type="SUPFAM" id="SSF161219">
    <property type="entry name" value="CHY zinc finger-like"/>
    <property type="match status" value="1"/>
</dbReference>
<evidence type="ECO:0000313" key="7">
    <source>
        <dbReference type="Proteomes" id="UP001212411"/>
    </source>
</evidence>
<keyword evidence="1" id="KW-0479">Metal-binding</keyword>
<dbReference type="KEGG" id="som:SOMG_00491"/>
<dbReference type="AlphaFoldDB" id="A0AAE9W9S2"/>
<accession>A0AAE9W9S2</accession>
<evidence type="ECO:0000313" key="6">
    <source>
        <dbReference type="EMBL" id="WBW72352.1"/>
    </source>
</evidence>
<evidence type="ECO:0000259" key="5">
    <source>
        <dbReference type="PROSITE" id="PS51266"/>
    </source>
</evidence>
<gene>
    <name evidence="6" type="primary">hot15</name>
    <name evidence="6" type="ORF">SOMG_00491</name>
</gene>
<dbReference type="Pfam" id="PF05495">
    <property type="entry name" value="zf-CHY"/>
    <property type="match status" value="1"/>
</dbReference>
<evidence type="ECO:0000256" key="3">
    <source>
        <dbReference type="ARBA" id="ARBA00022833"/>
    </source>
</evidence>
<dbReference type="GO" id="GO:0045041">
    <property type="term" value="P:protein import into mitochondrial intermembrane space"/>
    <property type="evidence" value="ECO:0007669"/>
    <property type="project" value="TreeGrafter"/>
</dbReference>
<evidence type="ECO:0000256" key="2">
    <source>
        <dbReference type="ARBA" id="ARBA00022771"/>
    </source>
</evidence>
<dbReference type="InterPro" id="IPR008913">
    <property type="entry name" value="Znf_CHY"/>
</dbReference>
<evidence type="ECO:0000256" key="1">
    <source>
        <dbReference type="ARBA" id="ARBA00022723"/>
    </source>
</evidence>
<dbReference type="InterPro" id="IPR037274">
    <property type="entry name" value="Znf_CHY_sf"/>
</dbReference>
<feature type="domain" description="CHY-type" evidence="5">
    <location>
        <begin position="1"/>
        <end position="72"/>
    </location>
</feature>
<protein>
    <submittedName>
        <fullName evidence="6">Helper of TIM Hot15</fullName>
    </submittedName>
</protein>
<name>A0AAE9W9S2_9SCHI</name>
<dbReference type="PANTHER" id="PTHR28082">
    <property type="entry name" value="ZINC FINGER PROTEIN"/>
    <property type="match status" value="1"/>
</dbReference>